<dbReference type="SUPFAM" id="SSF46767">
    <property type="entry name" value="Methylated DNA-protein cysteine methyltransferase, C-terminal domain"/>
    <property type="match status" value="1"/>
</dbReference>
<evidence type="ECO:0000256" key="1">
    <source>
        <dbReference type="ARBA" id="ARBA00001286"/>
    </source>
</evidence>
<organism evidence="11 12">
    <name type="scientific">Candidatus Arcanibacter lacustris</name>
    <dbReference type="NCBI Taxonomy" id="1607817"/>
    <lineage>
        <taxon>Bacteria</taxon>
        <taxon>Pseudomonadati</taxon>
        <taxon>Pseudomonadota</taxon>
        <taxon>Alphaproteobacteria</taxon>
        <taxon>Rickettsiales</taxon>
        <taxon>Candidatus Arcanibacter</taxon>
    </lineage>
</organism>
<gene>
    <name evidence="11" type="primary">ogt</name>
    <name evidence="11" type="ORF">SZ25_00814</name>
</gene>
<evidence type="ECO:0000256" key="5">
    <source>
        <dbReference type="ARBA" id="ARBA00022679"/>
    </source>
</evidence>
<dbReference type="PANTHER" id="PTHR10815:SF5">
    <property type="entry name" value="METHYLATED-DNA--PROTEIN-CYSTEINE METHYLTRANSFERASE"/>
    <property type="match status" value="1"/>
</dbReference>
<dbReference type="Proteomes" id="UP000033358">
    <property type="component" value="Unassembled WGS sequence"/>
</dbReference>
<accession>A0A0F5MNE1</accession>
<dbReference type="PANTHER" id="PTHR10815">
    <property type="entry name" value="METHYLATED-DNA--PROTEIN-CYSTEINE METHYLTRANSFERASE"/>
    <property type="match status" value="1"/>
</dbReference>
<dbReference type="InterPro" id="IPR014048">
    <property type="entry name" value="MethylDNA_cys_MeTrfase_DNA-bd"/>
</dbReference>
<evidence type="ECO:0000256" key="6">
    <source>
        <dbReference type="ARBA" id="ARBA00022763"/>
    </source>
</evidence>
<dbReference type="Gene3D" id="1.10.10.10">
    <property type="entry name" value="Winged helix-like DNA-binding domain superfamily/Winged helix DNA-binding domain"/>
    <property type="match status" value="1"/>
</dbReference>
<comment type="similarity">
    <text evidence="2">Belongs to the MGMT family.</text>
</comment>
<dbReference type="GO" id="GO:0003908">
    <property type="term" value="F:methylated-DNA-[protein]-cysteine S-methyltransferase activity"/>
    <property type="evidence" value="ECO:0007669"/>
    <property type="project" value="UniProtKB-EC"/>
</dbReference>
<keyword evidence="7" id="KW-0234">DNA repair</keyword>
<evidence type="ECO:0000313" key="11">
    <source>
        <dbReference type="EMBL" id="KKB96094.1"/>
    </source>
</evidence>
<dbReference type="NCBIfam" id="TIGR00589">
    <property type="entry name" value="ogt"/>
    <property type="match status" value="1"/>
</dbReference>
<dbReference type="FunFam" id="1.10.10.10:FF:000214">
    <property type="entry name" value="Methylated-DNA--protein-cysteine methyltransferase"/>
    <property type="match status" value="1"/>
</dbReference>
<evidence type="ECO:0000256" key="2">
    <source>
        <dbReference type="ARBA" id="ARBA00008711"/>
    </source>
</evidence>
<dbReference type="GO" id="GO:0006281">
    <property type="term" value="P:DNA repair"/>
    <property type="evidence" value="ECO:0007669"/>
    <property type="project" value="UniProtKB-KW"/>
</dbReference>
<evidence type="ECO:0000259" key="10">
    <source>
        <dbReference type="Pfam" id="PF02870"/>
    </source>
</evidence>
<dbReference type="PATRIC" id="fig|1607817.3.peg.812"/>
<evidence type="ECO:0000256" key="3">
    <source>
        <dbReference type="ARBA" id="ARBA00011918"/>
    </source>
</evidence>
<dbReference type="CDD" id="cd06445">
    <property type="entry name" value="ATase"/>
    <property type="match status" value="1"/>
</dbReference>
<proteinExistence type="inferred from homology"/>
<dbReference type="EC" id="2.1.1.63" evidence="3"/>
<keyword evidence="4 11" id="KW-0489">Methyltransferase</keyword>
<keyword evidence="5 11" id="KW-0808">Transferase</keyword>
<feature type="domain" description="Methylated-DNA-[protein]-cysteine S-methyltransferase DNA binding" evidence="9">
    <location>
        <begin position="89"/>
        <end position="168"/>
    </location>
</feature>
<evidence type="ECO:0000256" key="8">
    <source>
        <dbReference type="ARBA" id="ARBA00049348"/>
    </source>
</evidence>
<name>A0A0F5MNE1_9RICK</name>
<keyword evidence="6" id="KW-0227">DNA damage</keyword>
<comment type="catalytic activity">
    <reaction evidence="8">
        <text>a 6-O-methyl-2'-deoxyguanosine in DNA + L-cysteinyl-[protein] = S-methyl-L-cysteinyl-[protein] + a 2'-deoxyguanosine in DNA</text>
        <dbReference type="Rhea" id="RHEA:24000"/>
        <dbReference type="Rhea" id="RHEA-COMP:10131"/>
        <dbReference type="Rhea" id="RHEA-COMP:10132"/>
        <dbReference type="Rhea" id="RHEA-COMP:11367"/>
        <dbReference type="Rhea" id="RHEA-COMP:11368"/>
        <dbReference type="ChEBI" id="CHEBI:29950"/>
        <dbReference type="ChEBI" id="CHEBI:82612"/>
        <dbReference type="ChEBI" id="CHEBI:85445"/>
        <dbReference type="ChEBI" id="CHEBI:85448"/>
        <dbReference type="EC" id="2.1.1.63"/>
    </reaction>
</comment>
<dbReference type="InterPro" id="IPR036388">
    <property type="entry name" value="WH-like_DNA-bd_sf"/>
</dbReference>
<dbReference type="Pfam" id="PF02870">
    <property type="entry name" value="Methyltransf_1N"/>
    <property type="match status" value="1"/>
</dbReference>
<feature type="domain" description="Methylguanine DNA methyltransferase ribonuclease-like" evidence="10">
    <location>
        <begin position="9"/>
        <end position="84"/>
    </location>
</feature>
<dbReference type="Gene3D" id="3.30.160.70">
    <property type="entry name" value="Methylated DNA-protein cysteine methyltransferase domain"/>
    <property type="match status" value="1"/>
</dbReference>
<dbReference type="InterPro" id="IPR036631">
    <property type="entry name" value="MGMT_N_sf"/>
</dbReference>
<dbReference type="InterPro" id="IPR008332">
    <property type="entry name" value="MethylG_MeTrfase_N"/>
</dbReference>
<dbReference type="InterPro" id="IPR036217">
    <property type="entry name" value="MethylDNA_cys_MeTrfase_DNAb"/>
</dbReference>
<dbReference type="GO" id="GO:0032259">
    <property type="term" value="P:methylation"/>
    <property type="evidence" value="ECO:0007669"/>
    <property type="project" value="UniProtKB-KW"/>
</dbReference>
<protein>
    <recommendedName>
        <fullName evidence="3">methylated-DNA--[protein]-cysteine S-methyltransferase</fullName>
        <ecNumber evidence="3">2.1.1.63</ecNumber>
    </recommendedName>
</protein>
<comment type="catalytic activity">
    <reaction evidence="1">
        <text>a 4-O-methyl-thymidine in DNA + L-cysteinyl-[protein] = a thymidine in DNA + S-methyl-L-cysteinyl-[protein]</text>
        <dbReference type="Rhea" id="RHEA:53428"/>
        <dbReference type="Rhea" id="RHEA-COMP:10131"/>
        <dbReference type="Rhea" id="RHEA-COMP:10132"/>
        <dbReference type="Rhea" id="RHEA-COMP:13555"/>
        <dbReference type="Rhea" id="RHEA-COMP:13556"/>
        <dbReference type="ChEBI" id="CHEBI:29950"/>
        <dbReference type="ChEBI" id="CHEBI:82612"/>
        <dbReference type="ChEBI" id="CHEBI:137386"/>
        <dbReference type="ChEBI" id="CHEBI:137387"/>
        <dbReference type="EC" id="2.1.1.63"/>
    </reaction>
</comment>
<evidence type="ECO:0000256" key="7">
    <source>
        <dbReference type="ARBA" id="ARBA00023204"/>
    </source>
</evidence>
<evidence type="ECO:0000256" key="4">
    <source>
        <dbReference type="ARBA" id="ARBA00022603"/>
    </source>
</evidence>
<keyword evidence="12" id="KW-1185">Reference proteome</keyword>
<dbReference type="Pfam" id="PF01035">
    <property type="entry name" value="DNA_binding_1"/>
    <property type="match status" value="1"/>
</dbReference>
<dbReference type="SUPFAM" id="SSF53155">
    <property type="entry name" value="Methylated DNA-protein cysteine methyltransferase domain"/>
    <property type="match status" value="1"/>
</dbReference>
<sequence>MDKIIFKSSKIKTPIGEMLAIADEHKIYMLEFIDRGNLTEKLDKFKINTKSEIYPGITKPINSIEIELESYFAGKLKKFQTPINPIGTKFQQLVWRELLSIPYAGNKSYLSQAGAIDKPKAFRAVANANGANPISIIVPCHRIINNNGKIGGYGGGIERKIWLLNHEKKFF</sequence>
<dbReference type="PROSITE" id="PS00374">
    <property type="entry name" value="MGMT"/>
    <property type="match status" value="1"/>
</dbReference>
<reference evidence="11 12" key="1">
    <citation type="submission" date="2015-02" db="EMBL/GenBank/DDBJ databases">
        <title>Single cell genomics of a rare environmental alphaproteobacterium provides unique insights into Rickettsiaceae evolution.</title>
        <authorList>
            <person name="Martijn J."/>
            <person name="Schulz F."/>
            <person name="Zaremba-Niedzwiedzka K."/>
            <person name="Viklund J."/>
            <person name="Stepanauskas R."/>
            <person name="Andersson S.G.E."/>
            <person name="Horn M."/>
            <person name="Guy L."/>
            <person name="Ettema T.J.G."/>
        </authorList>
    </citation>
    <scope>NUCLEOTIDE SEQUENCE [LARGE SCALE GENOMIC DNA]</scope>
    <source>
        <strain evidence="11 12">SCGC AAA041-L04</strain>
    </source>
</reference>
<dbReference type="InterPro" id="IPR001497">
    <property type="entry name" value="MethylDNA_cys_MeTrfase_AS"/>
</dbReference>
<comment type="caution">
    <text evidence="11">The sequence shown here is derived from an EMBL/GenBank/DDBJ whole genome shotgun (WGS) entry which is preliminary data.</text>
</comment>
<dbReference type="AlphaFoldDB" id="A0A0F5MNE1"/>
<evidence type="ECO:0000313" key="12">
    <source>
        <dbReference type="Proteomes" id="UP000033358"/>
    </source>
</evidence>
<evidence type="ECO:0000259" key="9">
    <source>
        <dbReference type="Pfam" id="PF01035"/>
    </source>
</evidence>
<dbReference type="EMBL" id="JYHA01000136">
    <property type="protein sequence ID" value="KKB96094.1"/>
    <property type="molecule type" value="Genomic_DNA"/>
</dbReference>